<proteinExistence type="predicted"/>
<dbReference type="AlphaFoldDB" id="A0AAD1Z5H2"/>
<feature type="region of interest" description="Disordered" evidence="1">
    <location>
        <begin position="448"/>
        <end position="467"/>
    </location>
</feature>
<dbReference type="Pfam" id="PF05340">
    <property type="entry name" value="DUF740"/>
    <property type="match status" value="1"/>
</dbReference>
<feature type="compositionally biased region" description="Low complexity" evidence="1">
    <location>
        <begin position="453"/>
        <end position="465"/>
    </location>
</feature>
<dbReference type="EMBL" id="OU503040">
    <property type="protein sequence ID" value="CAI9761856.1"/>
    <property type="molecule type" value="Genomic_DNA"/>
</dbReference>
<feature type="compositionally biased region" description="Low complexity" evidence="1">
    <location>
        <begin position="87"/>
        <end position="98"/>
    </location>
</feature>
<keyword evidence="3" id="KW-1185">Reference proteome</keyword>
<feature type="region of interest" description="Disordered" evidence="1">
    <location>
        <begin position="372"/>
        <end position="407"/>
    </location>
</feature>
<evidence type="ECO:0000256" key="1">
    <source>
        <dbReference type="SAM" id="MobiDB-lite"/>
    </source>
</evidence>
<gene>
    <name evidence="2" type="ORF">FPE_LOCUS9286</name>
</gene>
<feature type="region of interest" description="Disordered" evidence="1">
    <location>
        <begin position="48"/>
        <end position="98"/>
    </location>
</feature>
<organism evidence="2 3">
    <name type="scientific">Fraxinus pennsylvanica</name>
    <dbReference type="NCBI Taxonomy" id="56036"/>
    <lineage>
        <taxon>Eukaryota</taxon>
        <taxon>Viridiplantae</taxon>
        <taxon>Streptophyta</taxon>
        <taxon>Embryophyta</taxon>
        <taxon>Tracheophyta</taxon>
        <taxon>Spermatophyta</taxon>
        <taxon>Magnoliopsida</taxon>
        <taxon>eudicotyledons</taxon>
        <taxon>Gunneridae</taxon>
        <taxon>Pentapetalae</taxon>
        <taxon>asterids</taxon>
        <taxon>lamiids</taxon>
        <taxon>Lamiales</taxon>
        <taxon>Oleaceae</taxon>
        <taxon>Oleeae</taxon>
        <taxon>Fraxinus</taxon>
    </lineage>
</organism>
<evidence type="ECO:0000313" key="2">
    <source>
        <dbReference type="EMBL" id="CAI9761856.1"/>
    </source>
</evidence>
<sequence length="656" mass="72971">MNPTAVDPTAPPPQPPQPPRSSFSCDRHPDEQFTGFCPSCLCERLTTLDQSSSNTPSSSRRPSSATAAAIKSLFSSSSSNKPPPAPKTTSSKSTSFFPELRRTKSFSASKNEALGLFFEPQRKSCDVRNSKQCESFVANKPVLEEPENGDDDEFIEPENIEDFASAVNADEDNDDDDGDEIIPVPDTHLENFGISLEIEPNNSEIVEEEVANVNNLKPMKDHIDLDTQVKKSSGGGFWAAASVFSKKWQNWRRKQKMKKQNDGENSGTLPVEKPISRRYRETQSEIADYGFGRRSCDTDPRFSLDAGTGRISFDDPRYSFEEPRASWDGYLIGRSFPRMPPMVSVMEDAPAVNVSRSDMQIPVEEPTVMTVNGVNKDEGVPGGSAQTREYYSDSSSRRRKSLDRSSSIRKTAAAVVAEIDELKAVSNAKVSPTTADYYHGAKVLVGERDSRDSTSNSLRNSNSNSLRDECSEALELDNGFRSNGSVLGNGERKESKKSRSWSWKIWGFIHRRGGGNKDEDEGRYSRINGVERSLSESWQELRNERNTDVRGGFNRNVFRSNSSVSWRNSSHIGGSFGSTRKPKRPSAVLRSKIWPFNLQDDLQFLYPLGSDLKIEVGWGFPNVWDSGFPVSVLQDVVIVHGNACVPEICMSERLVN</sequence>
<dbReference type="GO" id="GO:0005886">
    <property type="term" value="C:plasma membrane"/>
    <property type="evidence" value="ECO:0007669"/>
    <property type="project" value="TreeGrafter"/>
</dbReference>
<dbReference type="PANTHER" id="PTHR31659">
    <property type="entry name" value="PROTEIN: UPF0503-LIKE PROTEIN, PUTATIVE (DUF740)-RELATED"/>
    <property type="match status" value="1"/>
</dbReference>
<accession>A0AAD1Z5H2</accession>
<name>A0AAD1Z5H2_9LAMI</name>
<evidence type="ECO:0000313" key="3">
    <source>
        <dbReference type="Proteomes" id="UP000834106"/>
    </source>
</evidence>
<feature type="compositionally biased region" description="Pro residues" evidence="1">
    <location>
        <begin position="9"/>
        <end position="19"/>
    </location>
</feature>
<dbReference type="PANTHER" id="PTHR31659:SF9">
    <property type="entry name" value="PROTEIN: UPF0503-LIKE PROTEIN, PUTATIVE (DUF740)-RELATED"/>
    <property type="match status" value="1"/>
</dbReference>
<feature type="compositionally biased region" description="Low complexity" evidence="1">
    <location>
        <begin position="51"/>
        <end position="80"/>
    </location>
</feature>
<dbReference type="Proteomes" id="UP000834106">
    <property type="component" value="Chromosome 5"/>
</dbReference>
<feature type="region of interest" description="Disordered" evidence="1">
    <location>
        <begin position="1"/>
        <end position="28"/>
    </location>
</feature>
<reference evidence="2" key="1">
    <citation type="submission" date="2023-05" db="EMBL/GenBank/DDBJ databases">
        <authorList>
            <person name="Huff M."/>
        </authorList>
    </citation>
    <scope>NUCLEOTIDE SEQUENCE</scope>
</reference>
<dbReference type="InterPro" id="IPR008004">
    <property type="entry name" value="OCTOPUS-like"/>
</dbReference>
<protein>
    <submittedName>
        <fullName evidence="2">Uncharacterized protein</fullName>
    </submittedName>
</protein>
<feature type="region of interest" description="Disordered" evidence="1">
    <location>
        <begin position="256"/>
        <end position="279"/>
    </location>
</feature>